<comment type="caution">
    <text evidence="2">The sequence shown here is derived from an EMBL/GenBank/DDBJ whole genome shotgun (WGS) entry which is preliminary data.</text>
</comment>
<evidence type="ECO:0000256" key="1">
    <source>
        <dbReference type="SAM" id="MobiDB-lite"/>
    </source>
</evidence>
<evidence type="ECO:0000313" key="3">
    <source>
        <dbReference type="Proteomes" id="UP001419268"/>
    </source>
</evidence>
<proteinExistence type="predicted"/>
<dbReference type="AlphaFoldDB" id="A0AAP0LA54"/>
<dbReference type="EMBL" id="JBBNAG010000001">
    <property type="protein sequence ID" value="KAK9165945.1"/>
    <property type="molecule type" value="Genomic_DNA"/>
</dbReference>
<reference evidence="2 3" key="1">
    <citation type="submission" date="2024-01" db="EMBL/GenBank/DDBJ databases">
        <title>Genome assemblies of Stephania.</title>
        <authorList>
            <person name="Yang L."/>
        </authorList>
    </citation>
    <scope>NUCLEOTIDE SEQUENCE [LARGE SCALE GENOMIC DNA]</scope>
    <source>
        <strain evidence="2">JXDWG</strain>
        <tissue evidence="2">Leaf</tissue>
    </source>
</reference>
<dbReference type="Proteomes" id="UP001419268">
    <property type="component" value="Unassembled WGS sequence"/>
</dbReference>
<evidence type="ECO:0000313" key="2">
    <source>
        <dbReference type="EMBL" id="KAK9165945.1"/>
    </source>
</evidence>
<dbReference type="PANTHER" id="PTHR33167">
    <property type="entry name" value="TRANSCRIPTION FACTOR, PUTATIVE (DUF863)-RELATED"/>
    <property type="match status" value="1"/>
</dbReference>
<feature type="compositionally biased region" description="Polar residues" evidence="1">
    <location>
        <begin position="124"/>
        <end position="133"/>
    </location>
</feature>
<name>A0AAP0LA54_9MAGN</name>
<gene>
    <name evidence="2" type="ORF">Scep_001136</name>
</gene>
<protein>
    <submittedName>
        <fullName evidence="2">Uncharacterized protein</fullName>
    </submittedName>
</protein>
<organism evidence="2 3">
    <name type="scientific">Stephania cephalantha</name>
    <dbReference type="NCBI Taxonomy" id="152367"/>
    <lineage>
        <taxon>Eukaryota</taxon>
        <taxon>Viridiplantae</taxon>
        <taxon>Streptophyta</taxon>
        <taxon>Embryophyta</taxon>
        <taxon>Tracheophyta</taxon>
        <taxon>Spermatophyta</taxon>
        <taxon>Magnoliopsida</taxon>
        <taxon>Ranunculales</taxon>
        <taxon>Menispermaceae</taxon>
        <taxon>Menispermoideae</taxon>
        <taxon>Cissampelideae</taxon>
        <taxon>Stephania</taxon>
    </lineage>
</organism>
<keyword evidence="3" id="KW-1185">Reference proteome</keyword>
<sequence length="211" mass="25210">MERILNPYEKESMRMAMLKHEETFKEQVFELHRLYKIQKMLMKNMRGRAPDRWNSENEISLTAANYINREQQMMIQRKLDLERPVEEYAMDESRDRGMKIEDESDIELTLGPSRFWRRKKEETPPNSDNGPCFSSSSAESSFIQRTSSSFHHRKGRREEFKGHEWEFTQVPNIQPSFQTGKMNSFGVDQQLRQENLNRPPWLFQVLSLNIS</sequence>
<feature type="region of interest" description="Disordered" evidence="1">
    <location>
        <begin position="117"/>
        <end position="138"/>
    </location>
</feature>
<accession>A0AAP0LA54</accession>
<dbReference type="PANTHER" id="PTHR33167:SF26">
    <property type="entry name" value="EXPRESSED PROTEIN"/>
    <property type="match status" value="1"/>
</dbReference>